<proteinExistence type="predicted"/>
<organism evidence="1 2">
    <name type="scientific">Prunus persica</name>
    <name type="common">Peach</name>
    <name type="synonym">Amygdalus persica</name>
    <dbReference type="NCBI Taxonomy" id="3760"/>
    <lineage>
        <taxon>Eukaryota</taxon>
        <taxon>Viridiplantae</taxon>
        <taxon>Streptophyta</taxon>
        <taxon>Embryophyta</taxon>
        <taxon>Tracheophyta</taxon>
        <taxon>Spermatophyta</taxon>
        <taxon>Magnoliopsida</taxon>
        <taxon>eudicotyledons</taxon>
        <taxon>Gunneridae</taxon>
        <taxon>Pentapetalae</taxon>
        <taxon>rosids</taxon>
        <taxon>fabids</taxon>
        <taxon>Rosales</taxon>
        <taxon>Rosaceae</taxon>
        <taxon>Amygdaloideae</taxon>
        <taxon>Amygdaleae</taxon>
        <taxon>Prunus</taxon>
    </lineage>
</organism>
<evidence type="ECO:0000313" key="1">
    <source>
        <dbReference type="EMBL" id="ONI21457.1"/>
    </source>
</evidence>
<keyword evidence="2" id="KW-1185">Reference proteome</keyword>
<accession>A0A251QCC1</accession>
<evidence type="ECO:0000313" key="2">
    <source>
        <dbReference type="Proteomes" id="UP000006882"/>
    </source>
</evidence>
<gene>
    <name evidence="1" type="ORF">PRUPE_2G066900</name>
</gene>
<dbReference type="Gramene" id="ONI21457">
    <property type="protein sequence ID" value="ONI21457"/>
    <property type="gene ID" value="PRUPE_2G066900"/>
</dbReference>
<dbReference type="EMBL" id="CM007652">
    <property type="protein sequence ID" value="ONI21457.1"/>
    <property type="molecule type" value="Genomic_DNA"/>
</dbReference>
<dbReference type="Proteomes" id="UP000006882">
    <property type="component" value="Chromosome G2"/>
</dbReference>
<reference evidence="1 2" key="1">
    <citation type="journal article" date="2013" name="Nat. Genet.">
        <title>The high-quality draft genome of peach (Prunus persica) identifies unique patterns of genetic diversity, domestication and genome evolution.</title>
        <authorList>
            <consortium name="International Peach Genome Initiative"/>
            <person name="Verde I."/>
            <person name="Abbott A.G."/>
            <person name="Scalabrin S."/>
            <person name="Jung S."/>
            <person name="Shu S."/>
            <person name="Marroni F."/>
            <person name="Zhebentyayeva T."/>
            <person name="Dettori M.T."/>
            <person name="Grimwood J."/>
            <person name="Cattonaro F."/>
            <person name="Zuccolo A."/>
            <person name="Rossini L."/>
            <person name="Jenkins J."/>
            <person name="Vendramin E."/>
            <person name="Meisel L.A."/>
            <person name="Decroocq V."/>
            <person name="Sosinski B."/>
            <person name="Prochnik S."/>
            <person name="Mitros T."/>
            <person name="Policriti A."/>
            <person name="Cipriani G."/>
            <person name="Dondini L."/>
            <person name="Ficklin S."/>
            <person name="Goodstein D.M."/>
            <person name="Xuan P."/>
            <person name="Del Fabbro C."/>
            <person name="Aramini V."/>
            <person name="Copetti D."/>
            <person name="Gonzalez S."/>
            <person name="Horner D.S."/>
            <person name="Falchi R."/>
            <person name="Lucas S."/>
            <person name="Mica E."/>
            <person name="Maldonado J."/>
            <person name="Lazzari B."/>
            <person name="Bielenberg D."/>
            <person name="Pirona R."/>
            <person name="Miculan M."/>
            <person name="Barakat A."/>
            <person name="Testolin R."/>
            <person name="Stella A."/>
            <person name="Tartarini S."/>
            <person name="Tonutti P."/>
            <person name="Arus P."/>
            <person name="Orellana A."/>
            <person name="Wells C."/>
            <person name="Main D."/>
            <person name="Vizzotto G."/>
            <person name="Silva H."/>
            <person name="Salamini F."/>
            <person name="Schmutz J."/>
            <person name="Morgante M."/>
            <person name="Rokhsar D.S."/>
        </authorList>
    </citation>
    <scope>NUCLEOTIDE SEQUENCE [LARGE SCALE GENOMIC DNA]</scope>
    <source>
        <strain evidence="2">cv. Nemared</strain>
    </source>
</reference>
<dbReference type="AlphaFoldDB" id="A0A251QCC1"/>
<protein>
    <submittedName>
        <fullName evidence="1">Uncharacterized protein</fullName>
    </submittedName>
</protein>
<sequence length="93" mass="9900">MLAPTSLEISFNTCLEVSSGDLDLVQILLPLGTTFSIVLTVLEDKEGSNPSLFTSLPKSSPTCLKASNLDPLEVPLAFLPLPSLKLVLNFLLG</sequence>
<name>A0A251QCC1_PRUPE</name>